<protein>
    <submittedName>
        <fullName evidence="2">YD repeat</fullName>
    </submittedName>
</protein>
<dbReference type="NCBIfam" id="TIGR03696">
    <property type="entry name" value="Rhs_assc_core"/>
    <property type="match status" value="1"/>
</dbReference>
<dbReference type="InterPro" id="IPR001826">
    <property type="entry name" value="RHS"/>
</dbReference>
<dbReference type="HOGENOM" id="CLU_383423_0_0_6"/>
<keyword evidence="3" id="KW-1185">Reference proteome</keyword>
<dbReference type="InterPro" id="IPR022385">
    <property type="entry name" value="Rhs_assc_core"/>
</dbReference>
<evidence type="ECO:0000313" key="2">
    <source>
        <dbReference type="EMBL" id="ABE55717.1"/>
    </source>
</evidence>
<dbReference type="InterPro" id="IPR050708">
    <property type="entry name" value="T6SS_VgrG/RHS"/>
</dbReference>
<dbReference type="InterPro" id="IPR006530">
    <property type="entry name" value="YD"/>
</dbReference>
<dbReference type="KEGG" id="sdn:Sden_2437"/>
<dbReference type="AlphaFoldDB" id="Q12LF9"/>
<dbReference type="STRING" id="318161.Sden_2437"/>
<dbReference type="NCBIfam" id="TIGR01643">
    <property type="entry name" value="YD_repeat_2x"/>
    <property type="match status" value="3"/>
</dbReference>
<gene>
    <name evidence="2" type="ordered locus">Sden_2437</name>
</gene>
<reference evidence="2 3" key="1">
    <citation type="submission" date="2006-03" db="EMBL/GenBank/DDBJ databases">
        <title>Complete sequence of Shewanella denitrificans OS217.</title>
        <authorList>
            <consortium name="US DOE Joint Genome Institute"/>
            <person name="Copeland A."/>
            <person name="Lucas S."/>
            <person name="Lapidus A."/>
            <person name="Barry K."/>
            <person name="Detter J.C."/>
            <person name="Glavina del Rio T."/>
            <person name="Hammon N."/>
            <person name="Israni S."/>
            <person name="Dalin E."/>
            <person name="Tice H."/>
            <person name="Pitluck S."/>
            <person name="Brettin T."/>
            <person name="Bruce D."/>
            <person name="Han C."/>
            <person name="Tapia R."/>
            <person name="Gilna P."/>
            <person name="Kiss H."/>
            <person name="Schmutz J."/>
            <person name="Larimer F."/>
            <person name="Land M."/>
            <person name="Hauser L."/>
            <person name="Kyrpides N."/>
            <person name="Lykidis A."/>
            <person name="Richardson P."/>
        </authorList>
    </citation>
    <scope>NUCLEOTIDE SEQUENCE [LARGE SCALE GENOMIC DNA]</scope>
    <source>
        <strain evidence="3">OS217 / ATCC BAA-1090 / DSM 15013</strain>
    </source>
</reference>
<dbReference type="RefSeq" id="WP_011496868.1">
    <property type="nucleotide sequence ID" value="NC_007954.1"/>
</dbReference>
<feature type="domain" description="RHS protein conserved region" evidence="1">
    <location>
        <begin position="432"/>
        <end position="467"/>
    </location>
</feature>
<dbReference type="Proteomes" id="UP000001982">
    <property type="component" value="Chromosome"/>
</dbReference>
<proteinExistence type="predicted"/>
<dbReference type="PRINTS" id="PR00394">
    <property type="entry name" value="RHSPROTEIN"/>
</dbReference>
<dbReference type="PANTHER" id="PTHR32305">
    <property type="match status" value="1"/>
</dbReference>
<dbReference type="Pfam" id="PF03527">
    <property type="entry name" value="RHS"/>
    <property type="match status" value="1"/>
</dbReference>
<dbReference type="EMBL" id="CP000302">
    <property type="protein sequence ID" value="ABE55717.1"/>
    <property type="molecule type" value="Genomic_DNA"/>
</dbReference>
<dbReference type="Gene3D" id="2.180.10.10">
    <property type="entry name" value="RHS repeat-associated core"/>
    <property type="match status" value="2"/>
</dbReference>
<dbReference type="InterPro" id="IPR031325">
    <property type="entry name" value="RHS_repeat"/>
</dbReference>
<dbReference type="PANTHER" id="PTHR32305:SF15">
    <property type="entry name" value="PROTEIN RHSA-RELATED"/>
    <property type="match status" value="1"/>
</dbReference>
<evidence type="ECO:0000259" key="1">
    <source>
        <dbReference type="Pfam" id="PF03527"/>
    </source>
</evidence>
<organism evidence="2 3">
    <name type="scientific">Shewanella denitrificans (strain OS217 / ATCC BAA-1090 / DSM 15013)</name>
    <dbReference type="NCBI Taxonomy" id="318161"/>
    <lineage>
        <taxon>Bacteria</taxon>
        <taxon>Pseudomonadati</taxon>
        <taxon>Pseudomonadota</taxon>
        <taxon>Gammaproteobacteria</taxon>
        <taxon>Alteromonadales</taxon>
        <taxon>Shewanellaceae</taxon>
        <taxon>Shewanella</taxon>
    </lineage>
</organism>
<accession>Q12LF9</accession>
<sequence length="690" mass="76961">MYEVLKKDQITSVTDARGNTTSYEYDGLGQLLKTTSPDTGITQFVYDEAGNLTQKTDNKGNIVTYTFDALNRLLSAEFAAAPELNVNYSYDSTDDDNHGLGLLTLMTDSSGTTAYRYNQQGQVISETRNILGADYITSYQYDVNSALKQMIYPSGRSLSYQYDNQQRLIAITTQSAISSQAQPLINNLSYKPFGPIASLRYGNNLTNTYNYDLDYQLIDINSGIQQLSYAYDANGNIETINNTLFSRQSQQFNYDELNRLTQASGDYGSLNYAYDAVHNRTAKHALQVGQAPAEVSIDSYTYAADSNQLQQVSKSAPGITTQRDFSYDANGQIITDIDDTRALTLNYNAQNRLDTLTNNALPVAQYSYNALGQRVQKNVNGKVTHFHYDLNGQLIAETLADGTLLREYFFAGRQQIATAITNDNQGSTTTYVYYVHTDHLGTPTALTDSTGTVQWQAHYTPFGQTIVDIDKIKQAIRFPGQYYDEESGLHYNYFRDYDPELGRYIQSDPIGLAGGINTYGYVGGNPINAIDPLGLDTVFIWKPGNYTDSSGNTYSSAYGHASIMSDYGTYVSHHPDKSGVNPFNSLFRNYMRDKALYGRDADFIIYVDNPNKLASDKFAKDYLSSEDYWGVFGNCTDAARSTLNAGDSVIPNLNIGFDNAVSYPAELERALRGAYWLNRRIIRDVNPFNP</sequence>
<evidence type="ECO:0000313" key="3">
    <source>
        <dbReference type="Proteomes" id="UP000001982"/>
    </source>
</evidence>
<dbReference type="eggNOG" id="COG3209">
    <property type="taxonomic scope" value="Bacteria"/>
</dbReference>
<dbReference type="OrthoDB" id="9816400at2"/>
<dbReference type="Pfam" id="PF05593">
    <property type="entry name" value="RHS_repeat"/>
    <property type="match status" value="3"/>
</dbReference>
<name>Q12LF9_SHEDO</name>